<dbReference type="EMBL" id="NIVC01002336">
    <property type="protein sequence ID" value="PAA58745.1"/>
    <property type="molecule type" value="Genomic_DNA"/>
</dbReference>
<protein>
    <submittedName>
        <fullName evidence="1">Uncharacterized protein</fullName>
    </submittedName>
</protein>
<sequence length="109" mass="11524">MGQLALHGSFQTQKRSCAGCALQFKAVRHLPGEAGAAVRRAVSLAAKPLRAHGYKAPAALRFSAIDTVSNARPSQSESHDVQRVPCVQLWAPAEMNYAPKLYANGPAAG</sequence>
<evidence type="ECO:0000313" key="2">
    <source>
        <dbReference type="Proteomes" id="UP000215902"/>
    </source>
</evidence>
<comment type="caution">
    <text evidence="1">The sequence shown here is derived from an EMBL/GenBank/DDBJ whole genome shotgun (WGS) entry which is preliminary data.</text>
</comment>
<gene>
    <name evidence="1" type="ORF">BOX15_Mlig020462g2</name>
</gene>
<accession>A0A267EAY9</accession>
<proteinExistence type="predicted"/>
<dbReference type="Proteomes" id="UP000215902">
    <property type="component" value="Unassembled WGS sequence"/>
</dbReference>
<name>A0A267EAY9_9PLAT</name>
<organism evidence="1 2">
    <name type="scientific">Macrostomum lignano</name>
    <dbReference type="NCBI Taxonomy" id="282301"/>
    <lineage>
        <taxon>Eukaryota</taxon>
        <taxon>Metazoa</taxon>
        <taxon>Spiralia</taxon>
        <taxon>Lophotrochozoa</taxon>
        <taxon>Platyhelminthes</taxon>
        <taxon>Rhabditophora</taxon>
        <taxon>Macrostomorpha</taxon>
        <taxon>Macrostomida</taxon>
        <taxon>Macrostomidae</taxon>
        <taxon>Macrostomum</taxon>
    </lineage>
</organism>
<evidence type="ECO:0000313" key="1">
    <source>
        <dbReference type="EMBL" id="PAA58745.1"/>
    </source>
</evidence>
<reference evidence="1 2" key="1">
    <citation type="submission" date="2017-06" db="EMBL/GenBank/DDBJ databases">
        <title>A platform for efficient transgenesis in Macrostomum lignano, a flatworm model organism for stem cell research.</title>
        <authorList>
            <person name="Berezikov E."/>
        </authorList>
    </citation>
    <scope>NUCLEOTIDE SEQUENCE [LARGE SCALE GENOMIC DNA]</scope>
    <source>
        <strain evidence="1">DV1</strain>
        <tissue evidence="1">Whole organism</tissue>
    </source>
</reference>
<keyword evidence="2" id="KW-1185">Reference proteome</keyword>
<dbReference type="AlphaFoldDB" id="A0A267EAY9"/>